<sequence length="1094" mass="116384">MNHFDAENGSLAHGSSFVDISSISLEELMDDLECQESLKLKAQLITCTRRAESAERHATSAAEQAVAAESEAVMLANLLERSHLESSGLRARMETLKEKSDAAEQGLRLKSARTYDIHQFDIKPHDQGSGCGIMHMNGSACPPLIEHRLASVVLTRRLVASVKHLTKKLKEERSAHARACRIARRAVHKKLHSNVNLEVVDSSETKLGTPQGAKSNPDLDDKAVFSTPSTTAAVSNTQAEDTGLSLQDSATSFQMRRSASMPNDSFIKAAKVALEHRFQSTSNDDDDGIEDGFSYFHTFLPSQRGQLIITNGLYSSESVGGDPLKGSNKCNPVKKNASHYDEASTTEAAEQADTLSPYSLELNVRKKVDMGYGSVHLQLNREQATDGISEVCHQGSHKTGLVLQQVLPPCHHATVMPCQPLAAVPSRDVRWSWDGHSATNSGQRTSRVGRLIPKRHQQLVEEEEEQLPVVALQPSQQQLVEEEEEQLPVVALQPLQQQLVEEEEEQLPVVALQPLQLNVGGTAPAGVQVFDGLLYRIGGQNKHDTAAVPSFGALREVQLEQQGELLYHAEEEDSVMSEKEDDAYCAQEDQGIYSCSMAALIKEPEGALGSIEMMTHAGSTHDGTAPGTDDGGIRSRQVIAAHSADSEAIDYMPPQVITPSSATITAPLPLTAGSPCILEVGPGTIISTTISPVPALLPLLLHEGDEIITKHISAAGSQLDQAVAAATRQKDQKQAAFASPPLLKRTHHGGSCPQEMLKATDSAINNHVEVTAINNHVEVTAINNHVEVTAINNHVEVTAADDHHHQQTSSTVLKSRVMSWLKAAKKSPAADGAPSRGRGSSNGTAAPPAADGVPSSSAGRGTAAVPPAAETHDDAGRKAPSMGSTNVAQLAHEEQMLKKSRRSAGTAAAAAGSRAALLAAARSAKTSYVAPSSSAPQQHNISNKATVNKNTAVAGLAVLRAPPISFVGGLFNKGYGALSKGMTRVTAATGGVLYKKTAAAGKTDAAVAATGGVLYKTAAAGTKQLVEAAAVCQNKADGGKVPSTQQQQRTAPMTSADRQRERLKAFEQQRLAHTEAHQRPRSKLQNPNQHHAKA</sequence>
<feature type="compositionally biased region" description="Polar residues" evidence="1">
    <location>
        <begin position="1042"/>
        <end position="1053"/>
    </location>
</feature>
<feature type="region of interest" description="Disordered" evidence="1">
    <location>
        <begin position="202"/>
        <end position="221"/>
    </location>
</feature>
<organism evidence="2 3">
    <name type="scientific">Chlamydomonas eustigma</name>
    <dbReference type="NCBI Taxonomy" id="1157962"/>
    <lineage>
        <taxon>Eukaryota</taxon>
        <taxon>Viridiplantae</taxon>
        <taxon>Chlorophyta</taxon>
        <taxon>core chlorophytes</taxon>
        <taxon>Chlorophyceae</taxon>
        <taxon>CS clade</taxon>
        <taxon>Chlamydomonadales</taxon>
        <taxon>Chlamydomonadaceae</taxon>
        <taxon>Chlamydomonas</taxon>
    </lineage>
</organism>
<feature type="compositionally biased region" description="Basic and acidic residues" evidence="1">
    <location>
        <begin position="1057"/>
        <end position="1078"/>
    </location>
</feature>
<feature type="region of interest" description="Disordered" evidence="1">
    <location>
        <begin position="1036"/>
        <end position="1094"/>
    </location>
</feature>
<gene>
    <name evidence="2" type="ORF">CEUSTIGMA_g4576.t1</name>
</gene>
<dbReference type="EMBL" id="BEGY01000022">
    <property type="protein sequence ID" value="GAX77130.1"/>
    <property type="molecule type" value="Genomic_DNA"/>
</dbReference>
<evidence type="ECO:0000313" key="2">
    <source>
        <dbReference type="EMBL" id="GAX77130.1"/>
    </source>
</evidence>
<proteinExistence type="predicted"/>
<evidence type="ECO:0000313" key="3">
    <source>
        <dbReference type="Proteomes" id="UP000232323"/>
    </source>
</evidence>
<feature type="compositionally biased region" description="Polar residues" evidence="1">
    <location>
        <begin position="1083"/>
        <end position="1094"/>
    </location>
</feature>
<name>A0A250X2Y9_9CHLO</name>
<reference evidence="2 3" key="1">
    <citation type="submission" date="2017-08" db="EMBL/GenBank/DDBJ databases">
        <title>Acidophilic green algal genome provides insights into adaptation to an acidic environment.</title>
        <authorList>
            <person name="Hirooka S."/>
            <person name="Hirose Y."/>
            <person name="Kanesaki Y."/>
            <person name="Higuchi S."/>
            <person name="Fujiwara T."/>
            <person name="Onuma R."/>
            <person name="Era A."/>
            <person name="Ohbayashi R."/>
            <person name="Uzuka A."/>
            <person name="Nozaki H."/>
            <person name="Yoshikawa H."/>
            <person name="Miyagishima S.Y."/>
        </authorList>
    </citation>
    <scope>NUCLEOTIDE SEQUENCE [LARGE SCALE GENOMIC DNA]</scope>
    <source>
        <strain evidence="2 3">NIES-2499</strain>
    </source>
</reference>
<comment type="caution">
    <text evidence="2">The sequence shown here is derived from an EMBL/GenBank/DDBJ whole genome shotgun (WGS) entry which is preliminary data.</text>
</comment>
<keyword evidence="3" id="KW-1185">Reference proteome</keyword>
<dbReference type="AlphaFoldDB" id="A0A250X2Y9"/>
<feature type="region of interest" description="Disordered" evidence="1">
    <location>
        <begin position="823"/>
        <end position="884"/>
    </location>
</feature>
<evidence type="ECO:0000256" key="1">
    <source>
        <dbReference type="SAM" id="MobiDB-lite"/>
    </source>
</evidence>
<dbReference type="Proteomes" id="UP000232323">
    <property type="component" value="Unassembled WGS sequence"/>
</dbReference>
<accession>A0A250X2Y9</accession>
<feature type="compositionally biased region" description="Polar residues" evidence="1">
    <location>
        <begin position="205"/>
        <end position="214"/>
    </location>
</feature>
<protein>
    <submittedName>
        <fullName evidence="2">Uncharacterized protein</fullName>
    </submittedName>
</protein>